<feature type="non-terminal residue" evidence="1">
    <location>
        <position position="1"/>
    </location>
</feature>
<dbReference type="Proteomes" id="UP000789366">
    <property type="component" value="Unassembled WGS sequence"/>
</dbReference>
<name>A0ACA9MHQ4_9GLOM</name>
<comment type="caution">
    <text evidence="1">The sequence shown here is derived from an EMBL/GenBank/DDBJ whole genome shotgun (WGS) entry which is preliminary data.</text>
</comment>
<keyword evidence="2" id="KW-1185">Reference proteome</keyword>
<proteinExistence type="predicted"/>
<dbReference type="EMBL" id="CAJVPW010008098">
    <property type="protein sequence ID" value="CAG8589550.1"/>
    <property type="molecule type" value="Genomic_DNA"/>
</dbReference>
<reference evidence="1" key="1">
    <citation type="submission" date="2021-06" db="EMBL/GenBank/DDBJ databases">
        <authorList>
            <person name="Kallberg Y."/>
            <person name="Tangrot J."/>
            <person name="Rosling A."/>
        </authorList>
    </citation>
    <scope>NUCLEOTIDE SEQUENCE</scope>
    <source>
        <strain evidence="1">28 12/20/2015</strain>
    </source>
</reference>
<organism evidence="1 2">
    <name type="scientific">Cetraspora pellucida</name>
    <dbReference type="NCBI Taxonomy" id="1433469"/>
    <lineage>
        <taxon>Eukaryota</taxon>
        <taxon>Fungi</taxon>
        <taxon>Fungi incertae sedis</taxon>
        <taxon>Mucoromycota</taxon>
        <taxon>Glomeromycotina</taxon>
        <taxon>Glomeromycetes</taxon>
        <taxon>Diversisporales</taxon>
        <taxon>Gigasporaceae</taxon>
        <taxon>Cetraspora</taxon>
    </lineage>
</organism>
<sequence>LKSLNNSQNMTVDFLQEIILHKSVGSDSDGGVVWCYGISQNPHTKDYVIVMDYMEEGDDQGETCDKLFLEFCKQHDYDINKISEGQMEEMGEEFKKWLFSELNNKTYQQAEEDKNRQLREAELEHNPEVHEAEAKTGACEKCKSSNQVIFEPKLKKVNPIGQEVFTNYLCADCYCQEEGIKPNRTPTNNQDHKDRPSPSVPIDSFFRNSGFVSEGFIDNNSKLSSTNKEIFKAIIKVRKGEEVDIESLPLPEERKQELRNIRDRNSNKLPIPIIEGYTLQCVIQVTNKDKKVKNKGLPDPVKGIIVVGVIGLSLKNENSDFREKLERQRLSNGNLKEELSRLQSELEESNKLKGVLESICEYNNQEIKTKEEQIQEREEVNQVQSNEIKELEEKIKINTEEKGLLQKEINILQSQFQEQNINLQEQVKKIEKEIATKAEEITNLNQQIAEKTKLGERLEEFQVQLVFKEKELEELRKKCKELEKSFSLYLELINKYKKKQVKAENLVFSMRQKGVFDEKLINEFSQIQLEVGKLERRIETIIEEEGLTKRDLIEHLRNEK</sequence>
<accession>A0ACA9MHQ4</accession>
<gene>
    <name evidence="1" type="ORF">SPELUC_LOCUS6692</name>
</gene>
<evidence type="ECO:0000313" key="2">
    <source>
        <dbReference type="Proteomes" id="UP000789366"/>
    </source>
</evidence>
<protein>
    <submittedName>
        <fullName evidence="1">9894_t:CDS:1</fullName>
    </submittedName>
</protein>
<evidence type="ECO:0000313" key="1">
    <source>
        <dbReference type="EMBL" id="CAG8589550.1"/>
    </source>
</evidence>